<name>A0A7W3PL80_9MICO</name>
<evidence type="ECO:0000256" key="1">
    <source>
        <dbReference type="SAM" id="Phobius"/>
    </source>
</evidence>
<dbReference type="Proteomes" id="UP000526083">
    <property type="component" value="Unassembled WGS sequence"/>
</dbReference>
<keyword evidence="1" id="KW-0812">Transmembrane</keyword>
<keyword evidence="3" id="KW-1185">Reference proteome</keyword>
<keyword evidence="2" id="KW-0969">Cilium</keyword>
<comment type="caution">
    <text evidence="2">The sequence shown here is derived from an EMBL/GenBank/DDBJ whole genome shotgun (WGS) entry which is preliminary data.</text>
</comment>
<dbReference type="EMBL" id="JACGWY010000001">
    <property type="protein sequence ID" value="MBA8815594.1"/>
    <property type="molecule type" value="Genomic_DNA"/>
</dbReference>
<reference evidence="2 3" key="1">
    <citation type="submission" date="2020-07" db="EMBL/GenBank/DDBJ databases">
        <title>Sequencing the genomes of 1000 actinobacteria strains.</title>
        <authorList>
            <person name="Klenk H.-P."/>
        </authorList>
    </citation>
    <scope>NUCLEOTIDE SEQUENCE [LARGE SCALE GENOMIC DNA]</scope>
    <source>
        <strain evidence="2 3">DSM 27576</strain>
    </source>
</reference>
<evidence type="ECO:0000313" key="2">
    <source>
        <dbReference type="EMBL" id="MBA8815594.1"/>
    </source>
</evidence>
<gene>
    <name evidence="2" type="ORF">FHX48_000646</name>
</gene>
<organism evidence="2 3">
    <name type="scientific">Microbacterium halimionae</name>
    <dbReference type="NCBI Taxonomy" id="1526413"/>
    <lineage>
        <taxon>Bacteria</taxon>
        <taxon>Bacillati</taxon>
        <taxon>Actinomycetota</taxon>
        <taxon>Actinomycetes</taxon>
        <taxon>Micrococcales</taxon>
        <taxon>Microbacteriaceae</taxon>
        <taxon>Microbacterium</taxon>
    </lineage>
</organism>
<keyword evidence="1" id="KW-0472">Membrane</keyword>
<sequence>MSIAQLRRWSIFLWALSFAFSIAVLLLMTAVATGVIAEMNSGIFGLIVVAMSAGLAVTVISLVLTTKYLRRSRLR</sequence>
<keyword evidence="2" id="KW-0966">Cell projection</keyword>
<accession>A0A7W3PL80</accession>
<protein>
    <submittedName>
        <fullName evidence="2">Flagellar biosynthesis protein FliR</fullName>
    </submittedName>
</protein>
<dbReference type="AlphaFoldDB" id="A0A7W3PL80"/>
<keyword evidence="1" id="KW-1133">Transmembrane helix</keyword>
<feature type="transmembrane region" description="Helical" evidence="1">
    <location>
        <begin position="12"/>
        <end position="37"/>
    </location>
</feature>
<evidence type="ECO:0000313" key="3">
    <source>
        <dbReference type="Proteomes" id="UP000526083"/>
    </source>
</evidence>
<dbReference type="RefSeq" id="WP_167048531.1">
    <property type="nucleotide sequence ID" value="NZ_JAAOZB010000002.1"/>
</dbReference>
<proteinExistence type="predicted"/>
<keyword evidence="2" id="KW-0282">Flagellum</keyword>
<feature type="transmembrane region" description="Helical" evidence="1">
    <location>
        <begin position="43"/>
        <end position="65"/>
    </location>
</feature>